<evidence type="ECO:0000256" key="5">
    <source>
        <dbReference type="ARBA" id="ARBA00022842"/>
    </source>
</evidence>
<comment type="cofactor">
    <cofactor evidence="2">
        <name>Mg(2+)</name>
        <dbReference type="ChEBI" id="CHEBI:18420"/>
    </cofactor>
</comment>
<dbReference type="InterPro" id="IPR015797">
    <property type="entry name" value="NUDIX_hydrolase-like_dom_sf"/>
</dbReference>
<evidence type="ECO:0000313" key="9">
    <source>
        <dbReference type="Proteomes" id="UP001161391"/>
    </source>
</evidence>
<gene>
    <name evidence="8" type="ORF">GCM10007853_13650</name>
</gene>
<keyword evidence="5" id="KW-0460">Magnesium</keyword>
<dbReference type="InterPro" id="IPR000086">
    <property type="entry name" value="NUDIX_hydrolase_dom"/>
</dbReference>
<evidence type="ECO:0000256" key="4">
    <source>
        <dbReference type="ARBA" id="ARBA00022801"/>
    </source>
</evidence>
<comment type="cofactor">
    <cofactor evidence="1">
        <name>Mn(2+)</name>
        <dbReference type="ChEBI" id="CHEBI:29035"/>
    </cofactor>
</comment>
<protein>
    <submittedName>
        <fullName evidence="8">Coenzyme A pyrophosphatase</fullName>
    </submittedName>
</protein>
<dbReference type="RefSeq" id="WP_284388984.1">
    <property type="nucleotide sequence ID" value="NZ_BSNK01000001.1"/>
</dbReference>
<dbReference type="Pfam" id="PF00293">
    <property type="entry name" value="NUDIX"/>
    <property type="match status" value="1"/>
</dbReference>
<evidence type="ECO:0000256" key="2">
    <source>
        <dbReference type="ARBA" id="ARBA00001946"/>
    </source>
</evidence>
<dbReference type="InterPro" id="IPR045121">
    <property type="entry name" value="CoAse"/>
</dbReference>
<proteinExistence type="predicted"/>
<evidence type="ECO:0000256" key="6">
    <source>
        <dbReference type="ARBA" id="ARBA00023211"/>
    </source>
</evidence>
<dbReference type="SUPFAM" id="SSF55811">
    <property type="entry name" value="Nudix"/>
    <property type="match status" value="1"/>
</dbReference>
<dbReference type="CDD" id="cd03426">
    <property type="entry name" value="NUDIX_CoAse_Nudt7"/>
    <property type="match status" value="1"/>
</dbReference>
<accession>A0ABQ5V7I3</accession>
<feature type="domain" description="Nudix hydrolase" evidence="7">
    <location>
        <begin position="29"/>
        <end position="162"/>
    </location>
</feature>
<name>A0ABQ5V7I3_9PROT</name>
<evidence type="ECO:0000256" key="1">
    <source>
        <dbReference type="ARBA" id="ARBA00001936"/>
    </source>
</evidence>
<dbReference type="PROSITE" id="PS00893">
    <property type="entry name" value="NUDIX_BOX"/>
    <property type="match status" value="1"/>
</dbReference>
<evidence type="ECO:0000256" key="3">
    <source>
        <dbReference type="ARBA" id="ARBA00022723"/>
    </source>
</evidence>
<reference evidence="8" key="1">
    <citation type="journal article" date="2014" name="Int. J. Syst. Evol. Microbiol.">
        <title>Complete genome of a new Firmicutes species belonging to the dominant human colonic microbiota ('Ruminococcus bicirculans') reveals two chromosomes and a selective capacity to utilize plant glucans.</title>
        <authorList>
            <consortium name="NISC Comparative Sequencing Program"/>
            <person name="Wegmann U."/>
            <person name="Louis P."/>
            <person name="Goesmann A."/>
            <person name="Henrissat B."/>
            <person name="Duncan S.H."/>
            <person name="Flint H.J."/>
        </authorList>
    </citation>
    <scope>NUCLEOTIDE SEQUENCE</scope>
    <source>
        <strain evidence="8">NBRC 108219</strain>
    </source>
</reference>
<dbReference type="Proteomes" id="UP001161391">
    <property type="component" value="Unassembled WGS sequence"/>
</dbReference>
<comment type="caution">
    <text evidence="8">The sequence shown here is derived from an EMBL/GenBank/DDBJ whole genome shotgun (WGS) entry which is preliminary data.</text>
</comment>
<keyword evidence="9" id="KW-1185">Reference proteome</keyword>
<dbReference type="PROSITE" id="PS51462">
    <property type="entry name" value="NUDIX"/>
    <property type="match status" value="1"/>
</dbReference>
<reference evidence="8" key="2">
    <citation type="submission" date="2023-01" db="EMBL/GenBank/DDBJ databases">
        <title>Draft genome sequence of Algimonas ampicilliniresistens strain NBRC 108219.</title>
        <authorList>
            <person name="Sun Q."/>
            <person name="Mori K."/>
        </authorList>
    </citation>
    <scope>NUCLEOTIDE SEQUENCE</scope>
    <source>
        <strain evidence="8">NBRC 108219</strain>
    </source>
</reference>
<dbReference type="PANTHER" id="PTHR12992:SF11">
    <property type="entry name" value="MITOCHONDRIAL COENZYME A DIPHOSPHATASE NUDT8"/>
    <property type="match status" value="1"/>
</dbReference>
<keyword evidence="6" id="KW-0464">Manganese</keyword>
<sequence>MSDAIEQRLRGAFLPTPIDDDTHRITRETQRVAAVLLPFVQRTSGWHLIYTQRPETMPNHAGQISFPGGKAEMGETVLNAALRETEEEIGIQADRIEILGRLPSFDAAGHFRVTPFAGIVDPAAPLVIDPHEVEEAFEVPLTFLMDPSNHVAKQLTFEDQMHTVYYMPYTEPDGTIRNIWGMTAGMTRRVWNRAFNG</sequence>
<keyword evidence="3" id="KW-0479">Metal-binding</keyword>
<dbReference type="EMBL" id="BSNK01000001">
    <property type="protein sequence ID" value="GLQ23491.1"/>
    <property type="molecule type" value="Genomic_DNA"/>
</dbReference>
<organism evidence="8 9">
    <name type="scientific">Algimonas ampicilliniresistens</name>
    <dbReference type="NCBI Taxonomy" id="1298735"/>
    <lineage>
        <taxon>Bacteria</taxon>
        <taxon>Pseudomonadati</taxon>
        <taxon>Pseudomonadota</taxon>
        <taxon>Alphaproteobacteria</taxon>
        <taxon>Maricaulales</taxon>
        <taxon>Robiginitomaculaceae</taxon>
        <taxon>Algimonas</taxon>
    </lineage>
</organism>
<evidence type="ECO:0000313" key="8">
    <source>
        <dbReference type="EMBL" id="GLQ23491.1"/>
    </source>
</evidence>
<dbReference type="PANTHER" id="PTHR12992">
    <property type="entry name" value="NUDIX HYDROLASE"/>
    <property type="match status" value="1"/>
</dbReference>
<dbReference type="Gene3D" id="3.90.79.10">
    <property type="entry name" value="Nucleoside Triphosphate Pyrophosphohydrolase"/>
    <property type="match status" value="1"/>
</dbReference>
<dbReference type="InterPro" id="IPR020084">
    <property type="entry name" value="NUDIX_hydrolase_CS"/>
</dbReference>
<keyword evidence="4" id="KW-0378">Hydrolase</keyword>
<evidence type="ECO:0000259" key="7">
    <source>
        <dbReference type="PROSITE" id="PS51462"/>
    </source>
</evidence>